<dbReference type="Gene3D" id="3.40.30.10">
    <property type="entry name" value="Glutaredoxin"/>
    <property type="match status" value="2"/>
</dbReference>
<keyword evidence="2" id="KW-0560">Oxidoreductase</keyword>
<dbReference type="InterPro" id="IPR036249">
    <property type="entry name" value="Thioredoxin-like_sf"/>
</dbReference>
<dbReference type="EMBL" id="FPLD01000135">
    <property type="protein sequence ID" value="SGZ18500.1"/>
    <property type="molecule type" value="Genomic_DNA"/>
</dbReference>
<dbReference type="GO" id="GO:0045454">
    <property type="term" value="P:cell redox homeostasis"/>
    <property type="evidence" value="ECO:0007669"/>
    <property type="project" value="TreeGrafter"/>
</dbReference>
<keyword evidence="3" id="KW-1015">Disulfide bond</keyword>
<dbReference type="InterPro" id="IPR011767">
    <property type="entry name" value="GLR_AS"/>
</dbReference>
<dbReference type="InterPro" id="IPR014025">
    <property type="entry name" value="Glutaredoxin_subgr"/>
</dbReference>
<dbReference type="InterPro" id="IPR011906">
    <property type="entry name" value="Glutaredoxin_dom"/>
</dbReference>
<dbReference type="Proteomes" id="UP000183794">
    <property type="component" value="Unassembled WGS sequence"/>
</dbReference>
<dbReference type="SUPFAM" id="SSF52833">
    <property type="entry name" value="Thioredoxin-like"/>
    <property type="match status" value="1"/>
</dbReference>
<dbReference type="InterPro" id="IPR013766">
    <property type="entry name" value="Thioredoxin_domain"/>
</dbReference>
<dbReference type="GO" id="GO:0042744">
    <property type="term" value="P:hydrogen peroxide catabolic process"/>
    <property type="evidence" value="ECO:0007669"/>
    <property type="project" value="TreeGrafter"/>
</dbReference>
<dbReference type="Pfam" id="PF00462">
    <property type="entry name" value="Glutaredoxin"/>
    <property type="match status" value="1"/>
</dbReference>
<dbReference type="NCBIfam" id="TIGR02190">
    <property type="entry name" value="GlrX-dom"/>
    <property type="match status" value="1"/>
</dbReference>
<dbReference type="PANTHER" id="PTHR10430">
    <property type="entry name" value="PEROXIREDOXIN"/>
    <property type="match status" value="1"/>
</dbReference>
<keyword evidence="1" id="KW-0575">Peroxidase</keyword>
<dbReference type="GO" id="GO:0005737">
    <property type="term" value="C:cytoplasm"/>
    <property type="evidence" value="ECO:0007669"/>
    <property type="project" value="TreeGrafter"/>
</dbReference>
<dbReference type="InterPro" id="IPR013740">
    <property type="entry name" value="Redoxin"/>
</dbReference>
<feature type="active site" description="Cysteine sulfenic acid (-SOH) intermediate" evidence="5">
    <location>
        <position position="52"/>
    </location>
</feature>
<evidence type="ECO:0000256" key="2">
    <source>
        <dbReference type="ARBA" id="ARBA00023002"/>
    </source>
</evidence>
<dbReference type="OrthoDB" id="9800621at2"/>
<keyword evidence="4" id="KW-0676">Redox-active center</keyword>
<dbReference type="InterPro" id="IPR002109">
    <property type="entry name" value="Glutaredoxin"/>
</dbReference>
<proteinExistence type="predicted"/>
<dbReference type="PROSITE" id="PS51352">
    <property type="entry name" value="THIOREDOXIN_2"/>
    <property type="match status" value="1"/>
</dbReference>
<evidence type="ECO:0000256" key="3">
    <source>
        <dbReference type="ARBA" id="ARBA00023157"/>
    </source>
</evidence>
<evidence type="ECO:0000256" key="5">
    <source>
        <dbReference type="PIRSR" id="PIRSR637944-1"/>
    </source>
</evidence>
<evidence type="ECO:0000259" key="6">
    <source>
        <dbReference type="PROSITE" id="PS51352"/>
    </source>
</evidence>
<protein>
    <submittedName>
        <fullName evidence="7">Glutaredoxin</fullName>
    </submittedName>
</protein>
<evidence type="ECO:0000313" key="7">
    <source>
        <dbReference type="EMBL" id="SGZ18500.1"/>
    </source>
</evidence>
<dbReference type="FunFam" id="3.40.30.10:FF:000160">
    <property type="entry name" value="Peroxiredoxin family protein/glutaredoxin"/>
    <property type="match status" value="1"/>
</dbReference>
<evidence type="ECO:0000256" key="4">
    <source>
        <dbReference type="ARBA" id="ARBA00023284"/>
    </source>
</evidence>
<dbReference type="AlphaFoldDB" id="A0A1L0AN72"/>
<reference evidence="7 8" key="1">
    <citation type="submission" date="2016-11" db="EMBL/GenBank/DDBJ databases">
        <authorList>
            <person name="Jaros S."/>
            <person name="Januszkiewicz K."/>
            <person name="Wedrychowicz H."/>
        </authorList>
    </citation>
    <scope>NUCLEOTIDE SEQUENCE [LARGE SCALE GENOMIC DNA]</scope>
    <source>
        <strain evidence="7">NVI 5450</strain>
    </source>
</reference>
<organism evidence="7 8">
    <name type="scientific">Moritella viscosa</name>
    <dbReference type="NCBI Taxonomy" id="80854"/>
    <lineage>
        <taxon>Bacteria</taxon>
        <taxon>Pseudomonadati</taxon>
        <taxon>Pseudomonadota</taxon>
        <taxon>Gammaproteobacteria</taxon>
        <taxon>Alteromonadales</taxon>
        <taxon>Moritellaceae</taxon>
        <taxon>Moritella</taxon>
    </lineage>
</organism>
<dbReference type="Pfam" id="PF08534">
    <property type="entry name" value="Redoxin"/>
    <property type="match status" value="1"/>
</dbReference>
<dbReference type="InterPro" id="IPR037944">
    <property type="entry name" value="PRX5-like"/>
</dbReference>
<accession>A0A1L0AN72</accession>
<dbReference type="PANTHER" id="PTHR10430:SF16">
    <property type="entry name" value="PEROXIREDOXIN-5, MITOCHONDRIAL"/>
    <property type="match status" value="1"/>
</dbReference>
<name>A0A1L0AN72_9GAMM</name>
<dbReference type="PROSITE" id="PS51354">
    <property type="entry name" value="GLUTAREDOXIN_2"/>
    <property type="match status" value="1"/>
</dbReference>
<sequence>MATLVSKEGQAVPQVTFPIRQGDAWVNRTTEELFANKTVIVFSLPGAFTPTCSSSHLPRYNELANVFSAHGVDDILCVSVNDTFVMNAWKDDQEAENITFIPDGNGEFSEGMGMLVDKSDIGFGKRSWRYSMLVKNGVVAKMFIEADEPGDPFNVSDADTMLGYLAPEYKVQESITVFTKPGCPFCAKAKQTLIDQGLNYEEVVLGKDATTVSLRAVTGRSTVPQIYIGGKHIGGSEELDKHFA</sequence>
<dbReference type="RefSeq" id="WP_075496909.1">
    <property type="nucleotide sequence ID" value="NZ_CAWRBC010000079.1"/>
</dbReference>
<evidence type="ECO:0000313" key="8">
    <source>
        <dbReference type="Proteomes" id="UP000183794"/>
    </source>
</evidence>
<dbReference type="PRINTS" id="PR00160">
    <property type="entry name" value="GLUTAREDOXIN"/>
</dbReference>
<gene>
    <name evidence="7" type="ORF">NVI5450_4655</name>
</gene>
<feature type="domain" description="Thioredoxin" evidence="6">
    <location>
        <begin position="6"/>
        <end position="167"/>
    </location>
</feature>
<dbReference type="GO" id="GO:0034599">
    <property type="term" value="P:cellular response to oxidative stress"/>
    <property type="evidence" value="ECO:0007669"/>
    <property type="project" value="InterPro"/>
</dbReference>
<dbReference type="PROSITE" id="PS00195">
    <property type="entry name" value="GLUTAREDOXIN_1"/>
    <property type="match status" value="1"/>
</dbReference>
<dbReference type="CDD" id="cd03013">
    <property type="entry name" value="PRX5_like"/>
    <property type="match status" value="1"/>
</dbReference>
<evidence type="ECO:0000256" key="1">
    <source>
        <dbReference type="ARBA" id="ARBA00022559"/>
    </source>
</evidence>
<dbReference type="GO" id="GO:0008379">
    <property type="term" value="F:thioredoxin peroxidase activity"/>
    <property type="evidence" value="ECO:0007669"/>
    <property type="project" value="InterPro"/>
</dbReference>